<dbReference type="AlphaFoldDB" id="A0A9P9EI91"/>
<proteinExistence type="predicted"/>
<dbReference type="InterPro" id="IPR017853">
    <property type="entry name" value="GH"/>
</dbReference>
<dbReference type="GO" id="GO:0016787">
    <property type="term" value="F:hydrolase activity"/>
    <property type="evidence" value="ECO:0007669"/>
    <property type="project" value="UniProtKB-KW"/>
</dbReference>
<accession>A0A9P9EI91</accession>
<keyword evidence="2" id="KW-1185">Reference proteome</keyword>
<protein>
    <submittedName>
        <fullName evidence="1">Glycoside hydrolase superfamily</fullName>
    </submittedName>
</protein>
<dbReference type="SUPFAM" id="SSF51445">
    <property type="entry name" value="(Trans)glycosidases"/>
    <property type="match status" value="1"/>
</dbReference>
<sequence length="464" mass="51813">MPEEYMSLLRSLPSTVDEVKPAATGVATVDLSVETGPPKHLASGILYGIPDQPDQIPDHFYKDFGFNYGRGGGSQLPNTVGFARSVEDYKARFASALSNYRTTRKHGGEFIYLLPAVWGADGGQTEDFEYPGDNGDWTRWDAFVKQTLADVKSSDMMEGLVIDIWNEPDLGFFWNRPKEQWLAMWSRTYHNIREQLPSVRITGPCMSAVPSPTHEWWTSFLSHVTSEDQPTLPDQWSWHMEGGDDSPHMSKAVASFRALLSTHHVKQELAQDININEYAIYGEQLPSAGAWWIAGLERENAHGLRGNWAIAGALHDFLAGLLSKPDSGTEEYKIQGRGYWPLAEYQVYKYYASVMGGQRLKTTPTPDTALDVYATTERGVIRVLAGTRSRSGDWAIDIVGLPDAGKATIKTLRFRWIDGDRFKQADGPEDLGETELLVTQGRLRLAMQHDDPTAAFAFEVTVSK</sequence>
<reference evidence="1" key="1">
    <citation type="journal article" date="2021" name="Nat. Commun.">
        <title>Genetic determinants of endophytism in the Arabidopsis root mycobiome.</title>
        <authorList>
            <person name="Mesny F."/>
            <person name="Miyauchi S."/>
            <person name="Thiergart T."/>
            <person name="Pickel B."/>
            <person name="Atanasova L."/>
            <person name="Karlsson M."/>
            <person name="Huettel B."/>
            <person name="Barry K.W."/>
            <person name="Haridas S."/>
            <person name="Chen C."/>
            <person name="Bauer D."/>
            <person name="Andreopoulos W."/>
            <person name="Pangilinan J."/>
            <person name="LaButti K."/>
            <person name="Riley R."/>
            <person name="Lipzen A."/>
            <person name="Clum A."/>
            <person name="Drula E."/>
            <person name="Henrissat B."/>
            <person name="Kohler A."/>
            <person name="Grigoriev I.V."/>
            <person name="Martin F.M."/>
            <person name="Hacquard S."/>
        </authorList>
    </citation>
    <scope>NUCLEOTIDE SEQUENCE</scope>
    <source>
        <strain evidence="1">MPI-CAGE-AT-0021</strain>
    </source>
</reference>
<evidence type="ECO:0000313" key="2">
    <source>
        <dbReference type="Proteomes" id="UP000717696"/>
    </source>
</evidence>
<evidence type="ECO:0000313" key="1">
    <source>
        <dbReference type="EMBL" id="KAH7140049.1"/>
    </source>
</evidence>
<dbReference type="Gene3D" id="3.20.20.80">
    <property type="entry name" value="Glycosidases"/>
    <property type="match status" value="1"/>
</dbReference>
<dbReference type="OrthoDB" id="3445803at2759"/>
<keyword evidence="1" id="KW-0378">Hydrolase</keyword>
<comment type="caution">
    <text evidence="1">The sequence shown here is derived from an EMBL/GenBank/DDBJ whole genome shotgun (WGS) entry which is preliminary data.</text>
</comment>
<dbReference type="Proteomes" id="UP000717696">
    <property type="component" value="Unassembled WGS sequence"/>
</dbReference>
<dbReference type="EMBL" id="JAGMUU010000014">
    <property type="protein sequence ID" value="KAH7140049.1"/>
    <property type="molecule type" value="Genomic_DNA"/>
</dbReference>
<gene>
    <name evidence="1" type="ORF">B0J13DRAFT_478493</name>
</gene>
<organism evidence="1 2">
    <name type="scientific">Dactylonectria estremocensis</name>
    <dbReference type="NCBI Taxonomy" id="1079267"/>
    <lineage>
        <taxon>Eukaryota</taxon>
        <taxon>Fungi</taxon>
        <taxon>Dikarya</taxon>
        <taxon>Ascomycota</taxon>
        <taxon>Pezizomycotina</taxon>
        <taxon>Sordariomycetes</taxon>
        <taxon>Hypocreomycetidae</taxon>
        <taxon>Hypocreales</taxon>
        <taxon>Nectriaceae</taxon>
        <taxon>Dactylonectria</taxon>
    </lineage>
</organism>
<name>A0A9P9EI91_9HYPO</name>